<organism evidence="2">
    <name type="scientific">Coptotermes formosanus</name>
    <name type="common">Formosan subterranean termite</name>
    <dbReference type="NCBI Taxonomy" id="36987"/>
    <lineage>
        <taxon>Eukaryota</taxon>
        <taxon>Metazoa</taxon>
        <taxon>Ecdysozoa</taxon>
        <taxon>Arthropoda</taxon>
        <taxon>Hexapoda</taxon>
        <taxon>Insecta</taxon>
        <taxon>Pterygota</taxon>
        <taxon>Neoptera</taxon>
        <taxon>Polyneoptera</taxon>
        <taxon>Dictyoptera</taxon>
        <taxon>Blattodea</taxon>
        <taxon>Blattoidea</taxon>
        <taxon>Termitoidae</taxon>
        <taxon>Rhinotermitidae</taxon>
        <taxon>Coptotermes</taxon>
    </lineage>
</organism>
<sequence length="89" mass="10723">MRKHNFLTIKLKIKGIYCRSQLYFYGFLIFYAIHFGHLIMRYSKNCDIRHLQDQRFAGYRSFPDITILCLICTLVYLATARTDLFLLYL</sequence>
<feature type="transmembrane region" description="Helical" evidence="1">
    <location>
        <begin position="22"/>
        <end position="40"/>
    </location>
</feature>
<name>R4UXB1_COPFO</name>
<dbReference type="EMBL" id="KC741102">
    <property type="protein sequence ID" value="AGM32926.1"/>
    <property type="molecule type" value="mRNA"/>
</dbReference>
<keyword evidence="1" id="KW-0812">Transmembrane</keyword>
<reference evidence="2" key="1">
    <citation type="submission" date="2013-03" db="EMBL/GenBank/DDBJ databases">
        <title>Immune-Related transcriptome of Coptotermes formosanus Shiraki workers: the defense mechanism.</title>
        <authorList>
            <person name="Hussain A."/>
            <person name="Li Y.F."/>
            <person name="Wen S.Y."/>
        </authorList>
    </citation>
    <scope>NUCLEOTIDE SEQUENCE</scope>
</reference>
<evidence type="ECO:0000256" key="1">
    <source>
        <dbReference type="SAM" id="Phobius"/>
    </source>
</evidence>
<dbReference type="AlphaFoldDB" id="R4UXB1"/>
<feature type="transmembrane region" description="Helical" evidence="1">
    <location>
        <begin position="61"/>
        <end position="79"/>
    </location>
</feature>
<accession>R4UXB1</accession>
<evidence type="ECO:0000313" key="2">
    <source>
        <dbReference type="EMBL" id="AGM32926.1"/>
    </source>
</evidence>
<keyword evidence="1" id="KW-1133">Transmembrane helix</keyword>
<proteinExistence type="evidence at transcript level"/>
<protein>
    <submittedName>
        <fullName evidence="2">Uncharacterized protein</fullName>
    </submittedName>
</protein>
<keyword evidence="1" id="KW-0472">Membrane</keyword>